<reference evidence="3" key="2">
    <citation type="submission" date="2012-02" db="EMBL/GenBank/DDBJ databases">
        <title>Complete genome sequence of Blastococcus saxobsidens strain DD2.</title>
        <authorList>
            <person name="Genoscope."/>
        </authorList>
    </citation>
    <scope>NUCLEOTIDE SEQUENCE [LARGE SCALE GENOMIC DNA]</scope>
    <source>
        <strain evidence="3">DD2</strain>
    </source>
</reference>
<dbReference type="EMBL" id="FO117623">
    <property type="protein sequence ID" value="CCG01291.1"/>
    <property type="molecule type" value="Genomic_DNA"/>
</dbReference>
<dbReference type="AlphaFoldDB" id="H6RM49"/>
<evidence type="ECO:0000313" key="3">
    <source>
        <dbReference type="Proteomes" id="UP000007517"/>
    </source>
</evidence>
<name>H6RM49_BLASD</name>
<dbReference type="STRING" id="1146883.BLASA_0314"/>
<evidence type="ECO:0000313" key="2">
    <source>
        <dbReference type="EMBL" id="CCG01291.1"/>
    </source>
</evidence>
<organism evidence="2 3">
    <name type="scientific">Blastococcus saxobsidens (strain DD2)</name>
    <dbReference type="NCBI Taxonomy" id="1146883"/>
    <lineage>
        <taxon>Bacteria</taxon>
        <taxon>Bacillati</taxon>
        <taxon>Actinomycetota</taxon>
        <taxon>Actinomycetes</taxon>
        <taxon>Geodermatophilales</taxon>
        <taxon>Geodermatophilaceae</taxon>
        <taxon>Blastococcus</taxon>
    </lineage>
</organism>
<proteinExistence type="predicted"/>
<feature type="region of interest" description="Disordered" evidence="1">
    <location>
        <begin position="52"/>
        <end position="77"/>
    </location>
</feature>
<dbReference type="Proteomes" id="UP000007517">
    <property type="component" value="Chromosome"/>
</dbReference>
<sequence length="77" mass="8563">MPRATADQRRRVALLLETADVLAERARRTDDTVQAEVLLRRSAQRRAQAARLAAGRALPVPDRPVPVSDRRRQVGPA</sequence>
<feature type="compositionally biased region" description="Basic and acidic residues" evidence="1">
    <location>
        <begin position="68"/>
        <end position="77"/>
    </location>
</feature>
<dbReference type="HOGENOM" id="CLU_2631096_0_0_11"/>
<evidence type="ECO:0000256" key="1">
    <source>
        <dbReference type="SAM" id="MobiDB-lite"/>
    </source>
</evidence>
<reference evidence="2 3" key="1">
    <citation type="journal article" date="2012" name="J. Bacteriol.">
        <title>Genome Sequence of Blastococcus saxobsidens DD2, a Stone-Inhabiting Bacterium.</title>
        <authorList>
            <person name="Chouaia B."/>
            <person name="Crotti E."/>
            <person name="Brusetti L."/>
            <person name="Daffonchio D."/>
            <person name="Essoussi I."/>
            <person name="Nouioui I."/>
            <person name="Sbissi I."/>
            <person name="Ghodhbane-Gtari F."/>
            <person name="Gtari M."/>
            <person name="Vacherie B."/>
            <person name="Barbe V."/>
            <person name="Medigue C."/>
            <person name="Gury J."/>
            <person name="Pujic P."/>
            <person name="Normand P."/>
        </authorList>
    </citation>
    <scope>NUCLEOTIDE SEQUENCE [LARGE SCALE GENOMIC DNA]</scope>
    <source>
        <strain evidence="2 3">DD2</strain>
    </source>
</reference>
<protein>
    <submittedName>
        <fullName evidence="2">Uncharacterized protein</fullName>
    </submittedName>
</protein>
<accession>H6RM49</accession>
<gene>
    <name evidence="2" type="ordered locus">BLASA_0314</name>
</gene>
<dbReference type="KEGG" id="bsd:BLASA_0314"/>
<keyword evidence="3" id="KW-1185">Reference proteome</keyword>